<dbReference type="EMBL" id="JACOOT010000037">
    <property type="protein sequence ID" value="MBC5652516.1"/>
    <property type="molecule type" value="Genomic_DNA"/>
</dbReference>
<reference evidence="2 3" key="1">
    <citation type="submission" date="2020-08" db="EMBL/GenBank/DDBJ databases">
        <title>Genome public.</title>
        <authorList>
            <person name="Liu C."/>
            <person name="Sun Q."/>
        </authorList>
    </citation>
    <scope>NUCLEOTIDE SEQUENCE [LARGE SCALE GENOMIC DNA]</scope>
    <source>
        <strain evidence="2 3">BX17</strain>
    </source>
</reference>
<gene>
    <name evidence="2" type="ORF">H8S54_15720</name>
</gene>
<feature type="coiled-coil region" evidence="1">
    <location>
        <begin position="1197"/>
        <end position="1224"/>
    </location>
</feature>
<feature type="coiled-coil region" evidence="1">
    <location>
        <begin position="356"/>
        <end position="409"/>
    </location>
</feature>
<keyword evidence="1" id="KW-0175">Coiled coil</keyword>
<proteinExistence type="predicted"/>
<feature type="coiled-coil region" evidence="1">
    <location>
        <begin position="226"/>
        <end position="329"/>
    </location>
</feature>
<accession>A0A8I0ALM0</accession>
<sequence length="1469" mass="173977">MSKINAIRLINVNYNNNAYCISDETMYFNGESTLLSLQNGGGKSVLVQMLTAPFVHQRYRNTKDRLFESYFTTNKPSFILVEWVLDQGAGYVLTGLMVRKAQDLQEDKKENLDIIGIVSEYQEPCIQDIRHLPVVEKGKKEMILKNFNSCKLLFESYKKDRDMKFFYYDLTNYAQSRQYFDKLMEYQINYKEWETIIKKINVKESGLSDLFSDCRDEKGLTEKWFLEAIESKLNKDKNRIREFQSILEKYAGQYKDNRSKIKRRDNIRAFKEEAESIRTRAEEYQEAEREEGKQENKIAWFIHDVNALLNDTQKEYSASKEQLEGLDKAVARVEYEELSSKVYESEKEKNLHLSDRDMIDMERENLQEEAAKTQEKLHILACARGQQSVNEEKGELELLREKIAVARQQGEDLEPERRALGFSLKCFLEGQLRDNRGQQNIQNESAKKAGEEADKKAQKIQELEEKIRDCFGKKGKLESQIEAYSRVEEQYNSKYQEELRRNILGSYEAGTLQICQQIYEQDLEKAVRERTESQKKWEADKETIRGQERRLEDKKEALIHKKIKIQKQTGRYQTYEKELEDRKAVLKYLDMEERYLLDRERILDVSGRKLRELEELRRNLEKEEDTLEKEYTGLTSGKVLELPEELENELKNLDIHAVYGMEWLKKNGYSQKKNQELVRRNPFLPYALILTRQEMEKLGRNGKNICTSFPVPIVEREKLEEVQEKYADKIVRFPGISFYILFNENLLDEEKLQAMIWEKRQQLEKIGQAVLLRKKEYAEYFQRQEMIKNQTVTKESWQEVQETLEKLEEEKKRLEKEIRDDSQSLEKLKKDHDELQAFIARAGMEIQRQRQKLEDFKQLKRDYDSYESNREVLEKCKKEEARYQENQKLARDRQRKLLEEKKTFEYSINMLGREEERLSEKYARYAAYENAEQNFHIDESLSADQMEARYEAITSVLSQELKDLEAQEKKVAGRFQRAMDDLEYQQKKYKLKPSQWQNVFYDRKEETHQEVILEDFQRKIQTKDLQWNEADKKAAVAQSRISELMKRIRSVCGMENPLPQNEIQGQDFAARRNQLLFQIKEEKKHADFLNGKVRSYEENLTALSEYNELIPAETEEWETISFDMEAAELRKFKGILIRDYNQRIRDTRQKKEELVQLLNKIVRMEAFQDDFYRKPLEQMLELSGDAGRVLIQLRTTVQSYDSLMEKLEVDISVVEREKERIVELMEDYVQEIHRNLGKIDHNSTITIREKPVKMLRIQIPDWEENAGLYHLRLEDFIDKVTMEGVELFERNENAQEFFGSSITTRNLYDQVVGIGNVQIHLYKIEAQREYPITWKEVARNSGGEGFLSAFVILSSLLYYMRKDDTDIFADRNEGKVLIMDNPFAQTNASHLLIPLMDMAKKTNTQLICLTGLGGDSIYNRFDNIYILNLIAASLRGGMQYLKAEHKRGKEPDELITARIEVGEQQELLF</sequence>
<name>A0A8I0ALM0_9FIRM</name>
<keyword evidence="3" id="KW-1185">Reference proteome</keyword>
<evidence type="ECO:0000256" key="1">
    <source>
        <dbReference type="SAM" id="Coils"/>
    </source>
</evidence>
<evidence type="ECO:0000313" key="2">
    <source>
        <dbReference type="EMBL" id="MBC5652516.1"/>
    </source>
</evidence>
<comment type="caution">
    <text evidence="2">The sequence shown here is derived from an EMBL/GenBank/DDBJ whole genome shotgun (WGS) entry which is preliminary data.</text>
</comment>
<feature type="coiled-coil region" evidence="1">
    <location>
        <begin position="797"/>
        <end position="893"/>
    </location>
</feature>
<feature type="coiled-coil region" evidence="1">
    <location>
        <begin position="446"/>
        <end position="480"/>
    </location>
</feature>
<protein>
    <recommendedName>
        <fullName evidence="4">Chromosome segregation ATPase</fullName>
    </recommendedName>
</protein>
<evidence type="ECO:0000313" key="3">
    <source>
        <dbReference type="Proteomes" id="UP000652847"/>
    </source>
</evidence>
<evidence type="ECO:0008006" key="4">
    <source>
        <dbReference type="Google" id="ProtNLM"/>
    </source>
</evidence>
<feature type="coiled-coil region" evidence="1">
    <location>
        <begin position="603"/>
        <end position="633"/>
    </location>
</feature>
<dbReference type="Proteomes" id="UP000652847">
    <property type="component" value="Unassembled WGS sequence"/>
</dbReference>
<organism evidence="2 3">
    <name type="scientific">Blautia segnis</name>
    <dbReference type="NCBI Taxonomy" id="2763030"/>
    <lineage>
        <taxon>Bacteria</taxon>
        <taxon>Bacillati</taxon>
        <taxon>Bacillota</taxon>
        <taxon>Clostridia</taxon>
        <taxon>Lachnospirales</taxon>
        <taxon>Lachnospiraceae</taxon>
        <taxon>Blautia</taxon>
    </lineage>
</organism>
<dbReference type="RefSeq" id="WP_186901791.1">
    <property type="nucleotide sequence ID" value="NZ_JACOOT010000037.1"/>
</dbReference>